<evidence type="ECO:0000313" key="3">
    <source>
        <dbReference type="Proteomes" id="UP000057737"/>
    </source>
</evidence>
<dbReference type="AlphaFoldDB" id="A0A109K055"/>
<gene>
    <name evidence="2" type="ORF">AS156_36235</name>
</gene>
<proteinExistence type="predicted"/>
<dbReference type="GO" id="GO:0030254">
    <property type="term" value="P:protein secretion by the type III secretion system"/>
    <property type="evidence" value="ECO:0007669"/>
    <property type="project" value="InterPro"/>
</dbReference>
<evidence type="ECO:0000256" key="1">
    <source>
        <dbReference type="SAM" id="MobiDB-lite"/>
    </source>
</evidence>
<dbReference type="Proteomes" id="UP000057737">
    <property type="component" value="Unassembled WGS sequence"/>
</dbReference>
<dbReference type="EMBL" id="LNCU01000039">
    <property type="protein sequence ID" value="KWV58246.1"/>
    <property type="molecule type" value="Genomic_DNA"/>
</dbReference>
<accession>A0A109K055</accession>
<dbReference type="InterPro" id="IPR012670">
    <property type="entry name" value="T3SS_YscI/HrpB"/>
</dbReference>
<comment type="caution">
    <text evidence="2">The sequence shown here is derived from an EMBL/GenBank/DDBJ whole genome shotgun (WGS) entry which is preliminary data.</text>
</comment>
<dbReference type="NCBIfam" id="TIGR02497">
    <property type="entry name" value="yscI_hrpB_dom"/>
    <property type="match status" value="1"/>
</dbReference>
<feature type="compositionally biased region" description="Low complexity" evidence="1">
    <location>
        <begin position="30"/>
        <end position="42"/>
    </location>
</feature>
<organism evidence="2 3">
    <name type="scientific">Bradyrhizobium macuxiense</name>
    <dbReference type="NCBI Taxonomy" id="1755647"/>
    <lineage>
        <taxon>Bacteria</taxon>
        <taxon>Pseudomonadati</taxon>
        <taxon>Pseudomonadota</taxon>
        <taxon>Alphaproteobacteria</taxon>
        <taxon>Hyphomicrobiales</taxon>
        <taxon>Nitrobacteraceae</taxon>
        <taxon>Bradyrhizobium</taxon>
    </lineage>
</organism>
<reference evidence="2 3" key="1">
    <citation type="submission" date="2015-11" db="EMBL/GenBank/DDBJ databases">
        <title>Draft Genome Sequence of the Strain BR 10303 (Bradyrhizobium sp.) isolated from nodules of Centrolobium paraense.</title>
        <authorList>
            <person name="Zelli J.E."/>
            <person name="Simoes-Araujo J.L."/>
            <person name="Barauna A.C."/>
            <person name="Silva K."/>
        </authorList>
    </citation>
    <scope>NUCLEOTIDE SEQUENCE [LARGE SCALE GENOMIC DNA]</scope>
    <source>
        <strain evidence="2 3">BR 10303</strain>
    </source>
</reference>
<sequence>MQRRYIQEVRSVSGVNEVVALLEAVSPASGRPAASRAPSDSVEAFRAALERPVPSSPNDDPAAVTDLAPSEEGLIGRVRVADDILSGMDKLSASFGDAAKVAAGVAESYASGEFSSIEWLNAQSALSALTLQYDIASKVVGKAVQTLDTLLKSQ</sequence>
<evidence type="ECO:0000313" key="2">
    <source>
        <dbReference type="EMBL" id="KWV58246.1"/>
    </source>
</evidence>
<dbReference type="Pfam" id="PF17001">
    <property type="entry name" value="T3SS_basalb_I"/>
    <property type="match status" value="1"/>
</dbReference>
<protein>
    <submittedName>
        <fullName evidence="2">Uncharacterized protein</fullName>
    </submittedName>
</protein>
<keyword evidence="3" id="KW-1185">Reference proteome</keyword>
<name>A0A109K055_9BRAD</name>
<feature type="region of interest" description="Disordered" evidence="1">
    <location>
        <begin position="30"/>
        <end position="68"/>
    </location>
</feature>